<accession>A0AAW0MFU3</accession>
<gene>
    <name evidence="2" type="ORF">WMY93_030866</name>
</gene>
<evidence type="ECO:0000256" key="1">
    <source>
        <dbReference type="SAM" id="MobiDB-lite"/>
    </source>
</evidence>
<keyword evidence="3" id="KW-1185">Reference proteome</keyword>
<name>A0AAW0MFU3_9GOBI</name>
<reference evidence="3" key="1">
    <citation type="submission" date="2024-04" db="EMBL/GenBank/DDBJ databases">
        <title>Salinicola lusitanus LLJ914,a marine bacterium isolated from the Okinawa Trough.</title>
        <authorList>
            <person name="Li J."/>
        </authorList>
    </citation>
    <scope>NUCLEOTIDE SEQUENCE [LARGE SCALE GENOMIC DNA]</scope>
</reference>
<feature type="compositionally biased region" description="Basic and acidic residues" evidence="1">
    <location>
        <begin position="8"/>
        <end position="20"/>
    </location>
</feature>
<evidence type="ECO:0000313" key="2">
    <source>
        <dbReference type="EMBL" id="KAK7878840.1"/>
    </source>
</evidence>
<comment type="caution">
    <text evidence="2">The sequence shown here is derived from an EMBL/GenBank/DDBJ whole genome shotgun (WGS) entry which is preliminary data.</text>
</comment>
<sequence>MRQGGTKGTKELQEERRESARGLGKKTAFDAFEVMPGSYANILLVCDEAQDHFSPAKTALHCGHCDGISHV</sequence>
<dbReference type="EMBL" id="JBBPFD010000457">
    <property type="protein sequence ID" value="KAK7878840.1"/>
    <property type="molecule type" value="Genomic_DNA"/>
</dbReference>
<evidence type="ECO:0000313" key="3">
    <source>
        <dbReference type="Proteomes" id="UP001460270"/>
    </source>
</evidence>
<proteinExistence type="predicted"/>
<dbReference type="AlphaFoldDB" id="A0AAW0MFU3"/>
<protein>
    <submittedName>
        <fullName evidence="2">Uncharacterized protein</fullName>
    </submittedName>
</protein>
<organism evidence="2 3">
    <name type="scientific">Mugilogobius chulae</name>
    <name type="common">yellowstripe goby</name>
    <dbReference type="NCBI Taxonomy" id="88201"/>
    <lineage>
        <taxon>Eukaryota</taxon>
        <taxon>Metazoa</taxon>
        <taxon>Chordata</taxon>
        <taxon>Craniata</taxon>
        <taxon>Vertebrata</taxon>
        <taxon>Euteleostomi</taxon>
        <taxon>Actinopterygii</taxon>
        <taxon>Neopterygii</taxon>
        <taxon>Teleostei</taxon>
        <taxon>Neoteleostei</taxon>
        <taxon>Acanthomorphata</taxon>
        <taxon>Gobiaria</taxon>
        <taxon>Gobiiformes</taxon>
        <taxon>Gobioidei</taxon>
        <taxon>Gobiidae</taxon>
        <taxon>Gobionellinae</taxon>
        <taxon>Mugilogobius</taxon>
    </lineage>
</organism>
<feature type="region of interest" description="Disordered" evidence="1">
    <location>
        <begin position="1"/>
        <end position="23"/>
    </location>
</feature>
<dbReference type="Proteomes" id="UP001460270">
    <property type="component" value="Unassembled WGS sequence"/>
</dbReference>